<accession>A0A5B7E8H8</accession>
<sequence>MKGVSTFGGESRAGPLLPAKSHHQTQCPVCRGCGTHRAAWAVGEVQKTYQLSEVSQGELGSASVIRLGTSWRNEWGLSSSLGKAGRDVEPLTRDGPSVRQR</sequence>
<comment type="caution">
    <text evidence="2">The sequence shown here is derived from an EMBL/GenBank/DDBJ whole genome shotgun (WGS) entry which is preliminary data.</text>
</comment>
<feature type="region of interest" description="Disordered" evidence="1">
    <location>
        <begin position="1"/>
        <end position="21"/>
    </location>
</feature>
<dbReference type="EMBL" id="VSRR010002245">
    <property type="protein sequence ID" value="MPC30390.1"/>
    <property type="molecule type" value="Genomic_DNA"/>
</dbReference>
<evidence type="ECO:0000313" key="2">
    <source>
        <dbReference type="EMBL" id="MPC30390.1"/>
    </source>
</evidence>
<keyword evidence="3" id="KW-1185">Reference proteome</keyword>
<dbReference type="Proteomes" id="UP000324222">
    <property type="component" value="Unassembled WGS sequence"/>
</dbReference>
<organism evidence="2 3">
    <name type="scientific">Portunus trituberculatus</name>
    <name type="common">Swimming crab</name>
    <name type="synonym">Neptunus trituberculatus</name>
    <dbReference type="NCBI Taxonomy" id="210409"/>
    <lineage>
        <taxon>Eukaryota</taxon>
        <taxon>Metazoa</taxon>
        <taxon>Ecdysozoa</taxon>
        <taxon>Arthropoda</taxon>
        <taxon>Crustacea</taxon>
        <taxon>Multicrustacea</taxon>
        <taxon>Malacostraca</taxon>
        <taxon>Eumalacostraca</taxon>
        <taxon>Eucarida</taxon>
        <taxon>Decapoda</taxon>
        <taxon>Pleocyemata</taxon>
        <taxon>Brachyura</taxon>
        <taxon>Eubrachyura</taxon>
        <taxon>Portunoidea</taxon>
        <taxon>Portunidae</taxon>
        <taxon>Portuninae</taxon>
        <taxon>Portunus</taxon>
    </lineage>
</organism>
<gene>
    <name evidence="2" type="ORF">E2C01_023653</name>
</gene>
<feature type="region of interest" description="Disordered" evidence="1">
    <location>
        <begin position="79"/>
        <end position="101"/>
    </location>
</feature>
<name>A0A5B7E8H8_PORTR</name>
<evidence type="ECO:0000313" key="3">
    <source>
        <dbReference type="Proteomes" id="UP000324222"/>
    </source>
</evidence>
<proteinExistence type="predicted"/>
<evidence type="ECO:0000256" key="1">
    <source>
        <dbReference type="SAM" id="MobiDB-lite"/>
    </source>
</evidence>
<reference evidence="2 3" key="1">
    <citation type="submission" date="2019-05" db="EMBL/GenBank/DDBJ databases">
        <title>Another draft genome of Portunus trituberculatus and its Hox gene families provides insights of decapod evolution.</title>
        <authorList>
            <person name="Jeong J.-H."/>
            <person name="Song I."/>
            <person name="Kim S."/>
            <person name="Choi T."/>
            <person name="Kim D."/>
            <person name="Ryu S."/>
            <person name="Kim W."/>
        </authorList>
    </citation>
    <scope>NUCLEOTIDE SEQUENCE [LARGE SCALE GENOMIC DNA]</scope>
    <source>
        <tissue evidence="2">Muscle</tissue>
    </source>
</reference>
<protein>
    <submittedName>
        <fullName evidence="2">Uncharacterized protein</fullName>
    </submittedName>
</protein>
<dbReference type="AlphaFoldDB" id="A0A5B7E8H8"/>